<keyword evidence="1" id="KW-0812">Transmembrane</keyword>
<keyword evidence="4" id="KW-1185">Reference proteome</keyword>
<dbReference type="Pfam" id="PF03537">
    <property type="entry name" value="Glyco_hydro_114"/>
    <property type="match status" value="1"/>
</dbReference>
<name>A0A1H3MJL3_9FIRM</name>
<organism evidence="3 4">
    <name type="scientific">Lachnobacterium bovis DSM 14045</name>
    <dbReference type="NCBI Taxonomy" id="1122142"/>
    <lineage>
        <taxon>Bacteria</taxon>
        <taxon>Bacillati</taxon>
        <taxon>Bacillota</taxon>
        <taxon>Clostridia</taxon>
        <taxon>Lachnospirales</taxon>
        <taxon>Lachnospiraceae</taxon>
        <taxon>Lachnobacterium</taxon>
    </lineage>
</organism>
<feature type="domain" description="Glycoside-hydrolase family GH114 TIM-barrel" evidence="2">
    <location>
        <begin position="57"/>
        <end position="167"/>
    </location>
</feature>
<dbReference type="PANTHER" id="PTHR35882">
    <property type="entry name" value="PELA"/>
    <property type="match status" value="1"/>
</dbReference>
<evidence type="ECO:0000313" key="4">
    <source>
        <dbReference type="Proteomes" id="UP000183918"/>
    </source>
</evidence>
<keyword evidence="1" id="KW-1133">Transmembrane helix</keyword>
<sequence>MKTRKKTIIIFGTLLILAIGVFLILYFGIIKNNSHKHDFKYKIGFFIGADKLSVSKFSDYETVVIDVTNYSKEDIQKFHKEGHKVYAYLNIGSLEKYRTYYDSFSDLSMGKYPNWDDEVKIDVTSKRWQDYVVEVLGKNISQKDVDNFFIDNTDLYYYMKDQENSEGIYNGLLKIVERLNKYKPKLIINGGDYFVQRLFKENKTNLISGINQESVFTTYSVRDDGKLTYKNQSKDDVEYFLNYFKLCKKHKLSVSLIEYTKDKKMINKVKSFCKKNNYTYFITESNKLNKVLK</sequence>
<dbReference type="PANTHER" id="PTHR35882:SF2">
    <property type="entry name" value="PELA"/>
    <property type="match status" value="1"/>
</dbReference>
<dbReference type="InterPro" id="IPR004352">
    <property type="entry name" value="GH114_TIM-barrel"/>
</dbReference>
<dbReference type="InterPro" id="IPR013785">
    <property type="entry name" value="Aldolase_TIM"/>
</dbReference>
<proteinExistence type="predicted"/>
<evidence type="ECO:0000256" key="1">
    <source>
        <dbReference type="SAM" id="Phobius"/>
    </source>
</evidence>
<dbReference type="InterPro" id="IPR017853">
    <property type="entry name" value="GH"/>
</dbReference>
<dbReference type="STRING" id="1122142.SAMN02910414_02336"/>
<evidence type="ECO:0000259" key="2">
    <source>
        <dbReference type="Pfam" id="PF03537"/>
    </source>
</evidence>
<dbReference type="Gene3D" id="3.20.20.70">
    <property type="entry name" value="Aldolase class I"/>
    <property type="match status" value="1"/>
</dbReference>
<accession>A0A1H3MJL3</accession>
<evidence type="ECO:0000313" key="3">
    <source>
        <dbReference type="EMBL" id="SDY76902.1"/>
    </source>
</evidence>
<dbReference type="Proteomes" id="UP000183918">
    <property type="component" value="Unassembled WGS sequence"/>
</dbReference>
<dbReference type="SUPFAM" id="SSF51445">
    <property type="entry name" value="(Trans)glycosidases"/>
    <property type="match status" value="1"/>
</dbReference>
<protein>
    <submittedName>
        <fullName evidence="3">Extracellular protein</fullName>
    </submittedName>
</protein>
<dbReference type="AlphaFoldDB" id="A0A1H3MJL3"/>
<dbReference type="OrthoDB" id="10730at2"/>
<gene>
    <name evidence="3" type="ORF">SAMN02910414_02336</name>
</gene>
<feature type="transmembrane region" description="Helical" evidence="1">
    <location>
        <begin position="7"/>
        <end position="29"/>
    </location>
</feature>
<dbReference type="EMBL" id="FNPG01000035">
    <property type="protein sequence ID" value="SDY76902.1"/>
    <property type="molecule type" value="Genomic_DNA"/>
</dbReference>
<keyword evidence="1" id="KW-0472">Membrane</keyword>
<dbReference type="RefSeq" id="WP_074719097.1">
    <property type="nucleotide sequence ID" value="NZ_FNPG01000035.1"/>
</dbReference>
<reference evidence="3 4" key="1">
    <citation type="submission" date="2016-10" db="EMBL/GenBank/DDBJ databases">
        <authorList>
            <person name="de Groot N.N."/>
        </authorList>
    </citation>
    <scope>NUCLEOTIDE SEQUENCE [LARGE SCALE GENOMIC DNA]</scope>
    <source>
        <strain evidence="3 4">DSM 14045</strain>
    </source>
</reference>